<keyword evidence="2" id="KW-1185">Reference proteome</keyword>
<dbReference type="OrthoDB" id="285216at2"/>
<protein>
    <submittedName>
        <fullName evidence="1">Molybdenum transporter</fullName>
    </submittedName>
</protein>
<dbReference type="InterPro" id="IPR051815">
    <property type="entry name" value="Molybdate_resp_trans_reg"/>
</dbReference>
<proteinExistence type="predicted"/>
<reference evidence="1 2" key="1">
    <citation type="submission" date="2018-11" db="EMBL/GenBank/DDBJ databases">
        <title>Genome sequencing and assembly of Clostridium tagluense strain A121.</title>
        <authorList>
            <person name="Murakami T."/>
            <person name="Segawa T."/>
            <person name="Shcherbakova V.A."/>
            <person name="Mori H."/>
            <person name="Yoshimura Y."/>
        </authorList>
    </citation>
    <scope>NUCLEOTIDE SEQUENCE [LARGE SCALE GENOMIC DNA]</scope>
    <source>
        <strain evidence="1 2">A121</strain>
    </source>
</reference>
<dbReference type="PANTHER" id="PTHR30432:SF1">
    <property type="entry name" value="DNA-BINDING TRANSCRIPTIONAL DUAL REGULATOR MODE"/>
    <property type="match status" value="1"/>
</dbReference>
<dbReference type="AlphaFoldDB" id="A0A401UKX6"/>
<name>A0A401UKX6_9CLOT</name>
<evidence type="ECO:0000313" key="1">
    <source>
        <dbReference type="EMBL" id="GCD10197.1"/>
    </source>
</evidence>
<dbReference type="InterPro" id="IPR036390">
    <property type="entry name" value="WH_DNA-bd_sf"/>
</dbReference>
<dbReference type="Gene3D" id="1.10.10.10">
    <property type="entry name" value="Winged helix-like DNA-binding domain superfamily/Winged helix DNA-binding domain"/>
    <property type="match status" value="1"/>
</dbReference>
<dbReference type="PANTHER" id="PTHR30432">
    <property type="entry name" value="TRANSCRIPTIONAL REGULATOR MODE"/>
    <property type="match status" value="1"/>
</dbReference>
<comment type="caution">
    <text evidence="1">The sequence shown here is derived from an EMBL/GenBank/DDBJ whole genome shotgun (WGS) entry which is preliminary data.</text>
</comment>
<dbReference type="SUPFAM" id="SSF46785">
    <property type="entry name" value="Winged helix' DNA-binding domain"/>
    <property type="match status" value="1"/>
</dbReference>
<accession>A0A401UKX6</accession>
<dbReference type="RefSeq" id="WP_125000371.1">
    <property type="nucleotide sequence ID" value="NZ_BHYK01000008.1"/>
</dbReference>
<dbReference type="EMBL" id="BHYK01000008">
    <property type="protein sequence ID" value="GCD10197.1"/>
    <property type="molecule type" value="Genomic_DNA"/>
</dbReference>
<dbReference type="Proteomes" id="UP000287872">
    <property type="component" value="Unassembled WGS sequence"/>
</dbReference>
<sequence>MNVNWRIYLKEDNIKVFGKGPKMLLLKIDELGSIRKAAISMKLSYTKAWNMILNLEKGTGIKVLEKQIGGKNGGGSILTEEVRILIKKFDELEIEVGECITELFNKKFKE</sequence>
<evidence type="ECO:0000313" key="2">
    <source>
        <dbReference type="Proteomes" id="UP000287872"/>
    </source>
</evidence>
<dbReference type="InterPro" id="IPR036388">
    <property type="entry name" value="WH-like_DNA-bd_sf"/>
</dbReference>
<organism evidence="1 2">
    <name type="scientific">Clostridium tagluense</name>
    <dbReference type="NCBI Taxonomy" id="360422"/>
    <lineage>
        <taxon>Bacteria</taxon>
        <taxon>Bacillati</taxon>
        <taxon>Bacillota</taxon>
        <taxon>Clostridia</taxon>
        <taxon>Eubacteriales</taxon>
        <taxon>Clostridiaceae</taxon>
        <taxon>Clostridium</taxon>
    </lineage>
</organism>
<gene>
    <name evidence="1" type="ORF">Ctaglu_18200</name>
</gene>